<evidence type="ECO:0000259" key="1">
    <source>
        <dbReference type="Pfam" id="PF17046"/>
    </source>
</evidence>
<protein>
    <submittedName>
        <fullName evidence="3">Uncharacterized protein</fullName>
    </submittedName>
</protein>
<evidence type="ECO:0000313" key="4">
    <source>
        <dbReference type="Proteomes" id="UP000070501"/>
    </source>
</evidence>
<proteinExistence type="predicted"/>
<dbReference type="InParanoid" id="A0A136IHZ0"/>
<dbReference type="Pfam" id="PF17111">
    <property type="entry name" value="PigL_N"/>
    <property type="match status" value="1"/>
</dbReference>
<dbReference type="InterPro" id="IPR031348">
    <property type="entry name" value="PigL_N"/>
</dbReference>
<organism evidence="3 4">
    <name type="scientific">Microdochium bolleyi</name>
    <dbReference type="NCBI Taxonomy" id="196109"/>
    <lineage>
        <taxon>Eukaryota</taxon>
        <taxon>Fungi</taxon>
        <taxon>Dikarya</taxon>
        <taxon>Ascomycota</taxon>
        <taxon>Pezizomycotina</taxon>
        <taxon>Sordariomycetes</taxon>
        <taxon>Xylariomycetidae</taxon>
        <taxon>Xylariales</taxon>
        <taxon>Microdochiaceae</taxon>
        <taxon>Microdochium</taxon>
    </lineage>
</organism>
<dbReference type="Proteomes" id="UP000070501">
    <property type="component" value="Unassembled WGS sequence"/>
</dbReference>
<keyword evidence="4" id="KW-1185">Reference proteome</keyword>
<dbReference type="Pfam" id="PF17046">
    <property type="entry name" value="Ses_B"/>
    <property type="match status" value="1"/>
</dbReference>
<accession>A0A136IHZ0</accession>
<feature type="domain" description="Fungal death-pathway protein SesB" evidence="1">
    <location>
        <begin position="236"/>
        <end position="258"/>
    </location>
</feature>
<dbReference type="AlphaFoldDB" id="A0A136IHZ0"/>
<feature type="domain" description="Azaphilone pigments biosynthesis cluster protein L N-terminal" evidence="2">
    <location>
        <begin position="2"/>
        <end position="190"/>
    </location>
</feature>
<dbReference type="OrthoDB" id="432483at2759"/>
<name>A0A136IHZ0_9PEZI</name>
<sequence length="266" mass="28893">MADPFGITTGVVGIVVPALHATRLLLDDLRKISDAPSTVEALREDVGFVEATLESLKAAGQPQWTALGGTVAEQSEHAITSCTASCTNDISWRDRAGLGFFRESQIKAMSEQLQKYRATLTLVISTATLQSSIRGQRITEELKATITDKEKNITDSITSTNQQLMTVDTRLQQLHLAEGRGQNISGMVDEDEAGMRRVFGEEQAMLRVLLALLEGLKLKTQEEAKKMAEEERKQSMHVTFGDNNSGFQLGANSGSISGFTFGGRGV</sequence>
<reference evidence="4" key="1">
    <citation type="submission" date="2016-02" db="EMBL/GenBank/DDBJ databases">
        <title>Draft genome sequence of Microdochium bolleyi, a fungal endophyte of beachgrass.</title>
        <authorList>
            <consortium name="DOE Joint Genome Institute"/>
            <person name="David A.S."/>
            <person name="May G."/>
            <person name="Haridas S."/>
            <person name="Lim J."/>
            <person name="Wang M."/>
            <person name="Labutti K."/>
            <person name="Lipzen A."/>
            <person name="Barry K."/>
            <person name="Grigoriev I.V."/>
        </authorList>
    </citation>
    <scope>NUCLEOTIDE SEQUENCE [LARGE SCALE GENOMIC DNA]</scope>
    <source>
        <strain evidence="4">J235TASD1</strain>
    </source>
</reference>
<gene>
    <name evidence="3" type="ORF">Micbo1qcDRAFT_170126</name>
</gene>
<dbReference type="InterPro" id="IPR031469">
    <property type="entry name" value="SesB_dom"/>
</dbReference>
<evidence type="ECO:0000313" key="3">
    <source>
        <dbReference type="EMBL" id="KXJ84590.1"/>
    </source>
</evidence>
<evidence type="ECO:0000259" key="2">
    <source>
        <dbReference type="Pfam" id="PF17111"/>
    </source>
</evidence>
<dbReference type="EMBL" id="KQ964406">
    <property type="protein sequence ID" value="KXJ84590.1"/>
    <property type="molecule type" value="Genomic_DNA"/>
</dbReference>